<dbReference type="InterPro" id="IPR026057">
    <property type="entry name" value="TBL_C"/>
</dbReference>
<dbReference type="GO" id="GO:0005794">
    <property type="term" value="C:Golgi apparatus"/>
    <property type="evidence" value="ECO:0007669"/>
    <property type="project" value="TreeGrafter"/>
</dbReference>
<evidence type="ECO:0000313" key="4">
    <source>
        <dbReference type="Proteomes" id="UP001141806"/>
    </source>
</evidence>
<dbReference type="AlphaFoldDB" id="A0A9Q0R3D9"/>
<dbReference type="PANTHER" id="PTHR32285:SF42">
    <property type="entry name" value="PROTEIN TRICHOME BIREFRINGENCE-LIKE 37"/>
    <property type="match status" value="1"/>
</dbReference>
<gene>
    <name evidence="3" type="ORF">NE237_032732</name>
</gene>
<accession>A0A9Q0R3D9</accession>
<feature type="domain" description="Trichome birefringence-like C-terminal" evidence="2">
    <location>
        <begin position="3"/>
        <end position="199"/>
    </location>
</feature>
<keyword evidence="4" id="KW-1185">Reference proteome</keyword>
<protein>
    <recommendedName>
        <fullName evidence="2">Trichome birefringence-like C-terminal domain-containing protein</fullName>
    </recommendedName>
</protein>
<name>A0A9Q0R3D9_9MAGN</name>
<reference evidence="3" key="1">
    <citation type="journal article" date="2023" name="Plant J.">
        <title>The genome of the king protea, Protea cynaroides.</title>
        <authorList>
            <person name="Chang J."/>
            <person name="Duong T.A."/>
            <person name="Schoeman C."/>
            <person name="Ma X."/>
            <person name="Roodt D."/>
            <person name="Barker N."/>
            <person name="Li Z."/>
            <person name="Van de Peer Y."/>
            <person name="Mizrachi E."/>
        </authorList>
    </citation>
    <scope>NUCLEOTIDE SEQUENCE</scope>
    <source>
        <tissue evidence="3">Young leaves</tissue>
    </source>
</reference>
<evidence type="ECO:0000259" key="2">
    <source>
        <dbReference type="Pfam" id="PF13839"/>
    </source>
</evidence>
<sequence>MLSRNAFLVDLVHEKGEPVLNLDSIKGGDVWKGVDTLIFNTWHWWNYKGAQQQWKYLKTGNRLFTDMNRQEAFEMALKTWAQWVESNVDPSNTQVFFQGISPSHYSGSEWGEPHENCAGQTYPLNTSSHLTGFSKPRAAVENLLRNMTKPVYLLDITMLSQLRKDGHPSFYTDGTRGGMDCTHWCLAGVPDTWNQLLYAALILN</sequence>
<dbReference type="InterPro" id="IPR029962">
    <property type="entry name" value="TBL"/>
</dbReference>
<dbReference type="GO" id="GO:0016413">
    <property type="term" value="F:O-acetyltransferase activity"/>
    <property type="evidence" value="ECO:0007669"/>
    <property type="project" value="InterPro"/>
</dbReference>
<dbReference type="Proteomes" id="UP001141806">
    <property type="component" value="Unassembled WGS sequence"/>
</dbReference>
<proteinExistence type="inferred from homology"/>
<evidence type="ECO:0000256" key="1">
    <source>
        <dbReference type="ARBA" id="ARBA00007727"/>
    </source>
</evidence>
<comment type="similarity">
    <text evidence="1">Belongs to the PC-esterase family. TBL subfamily.</text>
</comment>
<dbReference type="PANTHER" id="PTHR32285">
    <property type="entry name" value="PROTEIN TRICHOME BIREFRINGENCE-LIKE 9-RELATED"/>
    <property type="match status" value="1"/>
</dbReference>
<organism evidence="3 4">
    <name type="scientific">Protea cynaroides</name>
    <dbReference type="NCBI Taxonomy" id="273540"/>
    <lineage>
        <taxon>Eukaryota</taxon>
        <taxon>Viridiplantae</taxon>
        <taxon>Streptophyta</taxon>
        <taxon>Embryophyta</taxon>
        <taxon>Tracheophyta</taxon>
        <taxon>Spermatophyta</taxon>
        <taxon>Magnoliopsida</taxon>
        <taxon>Proteales</taxon>
        <taxon>Proteaceae</taxon>
        <taxon>Protea</taxon>
    </lineage>
</organism>
<dbReference type="Pfam" id="PF13839">
    <property type="entry name" value="PC-Esterase"/>
    <property type="match status" value="1"/>
</dbReference>
<evidence type="ECO:0000313" key="3">
    <source>
        <dbReference type="EMBL" id="KAJ4981895.1"/>
    </source>
</evidence>
<dbReference type="EMBL" id="JAMYWD010000001">
    <property type="protein sequence ID" value="KAJ4981895.1"/>
    <property type="molecule type" value="Genomic_DNA"/>
</dbReference>
<dbReference type="OrthoDB" id="630188at2759"/>
<comment type="caution">
    <text evidence="3">The sequence shown here is derived from an EMBL/GenBank/DDBJ whole genome shotgun (WGS) entry which is preliminary data.</text>
</comment>